<dbReference type="Proteomes" id="UP000199205">
    <property type="component" value="Unassembled WGS sequence"/>
</dbReference>
<keyword evidence="3" id="KW-1003">Cell membrane</keyword>
<evidence type="ECO:0000256" key="1">
    <source>
        <dbReference type="ARBA" id="ARBA00004651"/>
    </source>
</evidence>
<dbReference type="GO" id="GO:0022857">
    <property type="term" value="F:transmembrane transporter activity"/>
    <property type="evidence" value="ECO:0007669"/>
    <property type="project" value="InterPro"/>
</dbReference>
<evidence type="ECO:0000256" key="5">
    <source>
        <dbReference type="ARBA" id="ARBA00022970"/>
    </source>
</evidence>
<dbReference type="RefSeq" id="WP_092572998.1">
    <property type="nucleotide sequence ID" value="NZ_FMAF01000001.1"/>
</dbReference>
<feature type="transmembrane region" description="Helical" evidence="9">
    <location>
        <begin position="12"/>
        <end position="32"/>
    </location>
</feature>
<comment type="subcellular location">
    <subcellularLocation>
        <location evidence="1">Cell membrane</location>
        <topology evidence="1">Multi-pass membrane protein</topology>
    </subcellularLocation>
</comment>
<keyword evidence="2" id="KW-0813">Transport</keyword>
<evidence type="ECO:0000256" key="9">
    <source>
        <dbReference type="SAM" id="Phobius"/>
    </source>
</evidence>
<evidence type="ECO:0000256" key="4">
    <source>
        <dbReference type="ARBA" id="ARBA00022692"/>
    </source>
</evidence>
<dbReference type="AlphaFoldDB" id="A0A1C3TWN5"/>
<accession>A0A1C3TWN5</accession>
<evidence type="ECO:0000256" key="7">
    <source>
        <dbReference type="ARBA" id="ARBA00023136"/>
    </source>
</evidence>
<dbReference type="GO" id="GO:0006865">
    <property type="term" value="P:amino acid transport"/>
    <property type="evidence" value="ECO:0007669"/>
    <property type="project" value="UniProtKB-KW"/>
</dbReference>
<comment type="similarity">
    <text evidence="8">Belongs to the binding-protein-dependent transport system permease family. LivHM subfamily.</text>
</comment>
<evidence type="ECO:0000256" key="2">
    <source>
        <dbReference type="ARBA" id="ARBA00022448"/>
    </source>
</evidence>
<dbReference type="EMBL" id="FMAF01000001">
    <property type="protein sequence ID" value="SCB07639.1"/>
    <property type="molecule type" value="Genomic_DNA"/>
</dbReference>
<evidence type="ECO:0000313" key="11">
    <source>
        <dbReference type="Proteomes" id="UP000199205"/>
    </source>
</evidence>
<evidence type="ECO:0000256" key="8">
    <source>
        <dbReference type="ARBA" id="ARBA00037998"/>
    </source>
</evidence>
<evidence type="ECO:0000256" key="3">
    <source>
        <dbReference type="ARBA" id="ARBA00022475"/>
    </source>
</evidence>
<feature type="transmembrane region" description="Helical" evidence="9">
    <location>
        <begin position="103"/>
        <end position="122"/>
    </location>
</feature>
<dbReference type="Pfam" id="PF02653">
    <property type="entry name" value="BPD_transp_2"/>
    <property type="match status" value="1"/>
</dbReference>
<evidence type="ECO:0000313" key="10">
    <source>
        <dbReference type="EMBL" id="SCB07639.1"/>
    </source>
</evidence>
<feature type="transmembrane region" description="Helical" evidence="9">
    <location>
        <begin position="152"/>
        <end position="171"/>
    </location>
</feature>
<name>A0A1C3TWN5_9HYPH</name>
<gene>
    <name evidence="10" type="ORF">GA0061101_101112</name>
</gene>
<feature type="transmembrane region" description="Helical" evidence="9">
    <location>
        <begin position="273"/>
        <end position="290"/>
    </location>
</feature>
<keyword evidence="6 9" id="KW-1133">Transmembrane helix</keyword>
<evidence type="ECO:0000256" key="6">
    <source>
        <dbReference type="ARBA" id="ARBA00022989"/>
    </source>
</evidence>
<keyword evidence="4 9" id="KW-0812">Transmembrane</keyword>
<dbReference type="InterPro" id="IPR001851">
    <property type="entry name" value="ABC_transp_permease"/>
</dbReference>
<reference evidence="10 11" key="1">
    <citation type="submission" date="2016-08" db="EMBL/GenBank/DDBJ databases">
        <authorList>
            <person name="Seilhamer J.J."/>
        </authorList>
    </citation>
    <scope>NUCLEOTIDE SEQUENCE [LARGE SCALE GENOMIC DNA]</scope>
    <source>
        <strain evidence="10 11">P1-7</strain>
    </source>
</reference>
<organism evidence="10 11">
    <name type="scientific">Rhizobium lusitanum</name>
    <dbReference type="NCBI Taxonomy" id="293958"/>
    <lineage>
        <taxon>Bacteria</taxon>
        <taxon>Pseudomonadati</taxon>
        <taxon>Pseudomonadota</taxon>
        <taxon>Alphaproteobacteria</taxon>
        <taxon>Hyphomicrobiales</taxon>
        <taxon>Rhizobiaceae</taxon>
        <taxon>Rhizobium/Agrobacterium group</taxon>
        <taxon>Rhizobium</taxon>
    </lineage>
</organism>
<feature type="transmembrane region" description="Helical" evidence="9">
    <location>
        <begin position="200"/>
        <end position="223"/>
    </location>
</feature>
<protein>
    <submittedName>
        <fullName evidence="10">Branched-chain amino acid transport system permease protein</fullName>
    </submittedName>
</protein>
<keyword evidence="7 9" id="KW-0472">Membrane</keyword>
<feature type="transmembrane region" description="Helical" evidence="9">
    <location>
        <begin position="64"/>
        <end position="91"/>
    </location>
</feature>
<dbReference type="PANTHER" id="PTHR11795:SF445">
    <property type="entry name" value="AMINO ACID ABC TRANSPORTER PERMEASE PROTEIN"/>
    <property type="match status" value="1"/>
</dbReference>
<dbReference type="GO" id="GO:0005886">
    <property type="term" value="C:plasma membrane"/>
    <property type="evidence" value="ECO:0007669"/>
    <property type="project" value="UniProtKB-SubCell"/>
</dbReference>
<sequence length="298" mass="31909">MAYLLQQLANAVPLAALYAALAFGYAIAFGVMKRADITYGALFAFAGQMLVLFTDVGYTRMYLILPAAFVFGAIAAAAYTLGTSFLVGRAIMLPLSRKSPNTIIVAALGMMIILMETARLASNTRGIWLPPFLNGAIVFWDSGDFRVTLTEIQLLNTALMILVILAGAYVLRCTGWGRIWRAVTDDALAAELCGTSANRVFLMAYVASALVATICGLLATSYYGTMDFGAGLMFGLKVLMIAAVGGYSDPLKSAGGAALLGLGETMWGAYGPFLWRDFVIFSLLVLLLVLSRRERVVP</sequence>
<dbReference type="InterPro" id="IPR052157">
    <property type="entry name" value="BCAA_transport_permease"/>
</dbReference>
<proteinExistence type="inferred from homology"/>
<feature type="transmembrane region" description="Helical" evidence="9">
    <location>
        <begin position="39"/>
        <end position="58"/>
    </location>
</feature>
<dbReference type="OrthoDB" id="8116969at2"/>
<dbReference type="CDD" id="cd06582">
    <property type="entry name" value="TM_PBP1_LivH_like"/>
    <property type="match status" value="1"/>
</dbReference>
<keyword evidence="5" id="KW-0029">Amino-acid transport</keyword>
<dbReference type="PANTHER" id="PTHR11795">
    <property type="entry name" value="BRANCHED-CHAIN AMINO ACID TRANSPORT SYSTEM PERMEASE PROTEIN LIVH"/>
    <property type="match status" value="1"/>
</dbReference>